<dbReference type="InterPro" id="IPR017439">
    <property type="entry name" value="Amidohydrolase"/>
</dbReference>
<keyword evidence="5" id="KW-0479">Metal-binding</keyword>
<dbReference type="Pfam" id="PF01546">
    <property type="entry name" value="Peptidase_M20"/>
    <property type="match status" value="1"/>
</dbReference>
<keyword evidence="2" id="KW-0378">Hydrolase</keyword>
<dbReference type="Pfam" id="PF07687">
    <property type="entry name" value="M20_dimer"/>
    <property type="match status" value="1"/>
</dbReference>
<evidence type="ECO:0000256" key="4">
    <source>
        <dbReference type="ARBA" id="ARBA00023154"/>
    </source>
</evidence>
<keyword evidence="8" id="KW-1185">Reference proteome</keyword>
<feature type="binding site" evidence="5">
    <location>
        <position position="105"/>
    </location>
    <ligand>
        <name>Mn(2+)</name>
        <dbReference type="ChEBI" id="CHEBI:29035"/>
        <label>2</label>
    </ligand>
</feature>
<dbReference type="GO" id="GO:0019877">
    <property type="term" value="P:diaminopimelate biosynthetic process"/>
    <property type="evidence" value="ECO:0007669"/>
    <property type="project" value="UniProtKB-KW"/>
</dbReference>
<dbReference type="InterPro" id="IPR036264">
    <property type="entry name" value="Bact_exopeptidase_dim_dom"/>
</dbReference>
<feature type="binding site" evidence="5">
    <location>
        <position position="167"/>
    </location>
    <ligand>
        <name>Mn(2+)</name>
        <dbReference type="ChEBI" id="CHEBI:29035"/>
        <label>2</label>
    </ligand>
</feature>
<keyword evidence="3" id="KW-0220">Diaminopimelate biosynthesis</keyword>
<keyword evidence="5" id="KW-0464">Manganese</keyword>
<accession>A0A1L8STV0</accession>
<keyword evidence="1" id="KW-0028">Amino-acid biosynthesis</keyword>
<gene>
    <name evidence="7" type="ORF">RV00_GL002715</name>
</gene>
<dbReference type="GO" id="GO:0046872">
    <property type="term" value="F:metal ion binding"/>
    <property type="evidence" value="ECO:0007669"/>
    <property type="project" value="UniProtKB-KW"/>
</dbReference>
<dbReference type="GO" id="GO:0009085">
    <property type="term" value="P:lysine biosynthetic process"/>
    <property type="evidence" value="ECO:0007669"/>
    <property type="project" value="UniProtKB-KW"/>
</dbReference>
<dbReference type="FunFam" id="3.30.70.360:FF:000001">
    <property type="entry name" value="N-acetyldiaminopimelate deacetylase"/>
    <property type="match status" value="1"/>
</dbReference>
<evidence type="ECO:0000313" key="8">
    <source>
        <dbReference type="Proteomes" id="UP000183700"/>
    </source>
</evidence>
<evidence type="ECO:0000256" key="2">
    <source>
        <dbReference type="ARBA" id="ARBA00022801"/>
    </source>
</evidence>
<dbReference type="InterPro" id="IPR002933">
    <property type="entry name" value="Peptidase_M20"/>
</dbReference>
<feature type="binding site" evidence="5">
    <location>
        <position position="107"/>
    </location>
    <ligand>
        <name>Mn(2+)</name>
        <dbReference type="ChEBI" id="CHEBI:29035"/>
        <label>2</label>
    </ligand>
</feature>
<sequence>MLFLKGGIRMEMIKERTLQGELVAIRRHLHQNPEVGMELPATKKFVWDKLVEYGYEPQACGSMGITCTVGQGEKVFLLRGDMDALPLVEDTDLPFRSENGAMHACGHDMHTTMLLGAAKLLKAQEADLTGVVKLLFQPGEEILQEAKDCLADGLLENPKVDAGAMMHVFPFKGQPVNKIFTAPAGTFMASADWYEIKVEGVGSHGSMPEYSIDPINVATKIYDALQTLSAREISSAERFVLTIGEFVGGTPGSSNVIPNSAYMKGTLRTLKEDVRQQIKKRMVEISEAIGQAFGAKVSVDFTNGCCSNEIDPTVTEIVKERLAQVFPEDQAPETIVAPPLMGSEDFGEISHQIPTTTLLITAADTELMLHNPKIVLDENIMELGAKVYVEAALAYLERN</sequence>
<comment type="caution">
    <text evidence="7">The sequence shown here is derived from an EMBL/GenBank/DDBJ whole genome shotgun (WGS) entry which is preliminary data.</text>
</comment>
<dbReference type="CDD" id="cd03886">
    <property type="entry name" value="M20_Acy1"/>
    <property type="match status" value="1"/>
</dbReference>
<dbReference type="SUPFAM" id="SSF53187">
    <property type="entry name" value="Zn-dependent exopeptidases"/>
    <property type="match status" value="1"/>
</dbReference>
<dbReference type="Gene3D" id="3.30.70.360">
    <property type="match status" value="1"/>
</dbReference>
<dbReference type="EMBL" id="JXKM01000006">
    <property type="protein sequence ID" value="OJG35530.1"/>
    <property type="molecule type" value="Genomic_DNA"/>
</dbReference>
<dbReference type="PANTHER" id="PTHR11014:SF63">
    <property type="entry name" value="METALLOPEPTIDASE, PUTATIVE (AFU_ORTHOLOGUE AFUA_6G09600)-RELATED"/>
    <property type="match status" value="1"/>
</dbReference>
<dbReference type="SUPFAM" id="SSF55031">
    <property type="entry name" value="Bacterial exopeptidase dimerisation domain"/>
    <property type="match status" value="1"/>
</dbReference>
<dbReference type="Gene3D" id="3.40.630.10">
    <property type="entry name" value="Zn peptidases"/>
    <property type="match status" value="1"/>
</dbReference>
<organism evidence="7 8">
    <name type="scientific">Enterococcus devriesei</name>
    <dbReference type="NCBI Taxonomy" id="319970"/>
    <lineage>
        <taxon>Bacteria</taxon>
        <taxon>Bacillati</taxon>
        <taxon>Bacillota</taxon>
        <taxon>Bacilli</taxon>
        <taxon>Lactobacillales</taxon>
        <taxon>Enterococcaceae</taxon>
        <taxon>Enterococcus</taxon>
    </lineage>
</organism>
<dbReference type="PANTHER" id="PTHR11014">
    <property type="entry name" value="PEPTIDASE M20 FAMILY MEMBER"/>
    <property type="match status" value="1"/>
</dbReference>
<feature type="binding site" evidence="5">
    <location>
        <position position="370"/>
    </location>
    <ligand>
        <name>Mn(2+)</name>
        <dbReference type="ChEBI" id="CHEBI:29035"/>
        <label>2</label>
    </ligand>
</feature>
<protein>
    <recommendedName>
        <fullName evidence="6">Peptidase M20 dimerisation domain-containing protein</fullName>
    </recommendedName>
</protein>
<dbReference type="PIRSF" id="PIRSF005962">
    <property type="entry name" value="Pept_M20D_amidohydro"/>
    <property type="match status" value="1"/>
</dbReference>
<dbReference type="AlphaFoldDB" id="A0A1L8STV0"/>
<dbReference type="Proteomes" id="UP000183700">
    <property type="component" value="Unassembled WGS sequence"/>
</dbReference>
<evidence type="ECO:0000256" key="1">
    <source>
        <dbReference type="ARBA" id="ARBA00022605"/>
    </source>
</evidence>
<dbReference type="STRING" id="319970.RV00_GL002715"/>
<keyword evidence="4" id="KW-0457">Lysine biosynthesis</keyword>
<name>A0A1L8STV0_9ENTE</name>
<reference evidence="7 8" key="1">
    <citation type="submission" date="2014-12" db="EMBL/GenBank/DDBJ databases">
        <title>Draft genome sequences of 29 type strains of Enterococci.</title>
        <authorList>
            <person name="Zhong Z."/>
            <person name="Sun Z."/>
            <person name="Liu W."/>
            <person name="Zhang W."/>
            <person name="Zhang H."/>
        </authorList>
    </citation>
    <scope>NUCLEOTIDE SEQUENCE [LARGE SCALE GENOMIC DNA]</scope>
    <source>
        <strain evidence="7 8">DSM 22802</strain>
    </source>
</reference>
<feature type="domain" description="Peptidase M20 dimerisation" evidence="6">
    <location>
        <begin position="192"/>
        <end position="288"/>
    </location>
</feature>
<evidence type="ECO:0000259" key="6">
    <source>
        <dbReference type="Pfam" id="PF07687"/>
    </source>
</evidence>
<comment type="cofactor">
    <cofactor evidence="5">
        <name>Mn(2+)</name>
        <dbReference type="ChEBI" id="CHEBI:29035"/>
    </cofactor>
    <text evidence="5">The Mn(2+) ion enhances activity.</text>
</comment>
<dbReference type="NCBIfam" id="TIGR01891">
    <property type="entry name" value="amidohydrolases"/>
    <property type="match status" value="1"/>
</dbReference>
<dbReference type="InterPro" id="IPR011650">
    <property type="entry name" value="Peptidase_M20_dimer"/>
</dbReference>
<evidence type="ECO:0000256" key="5">
    <source>
        <dbReference type="PIRSR" id="PIRSR005962-1"/>
    </source>
</evidence>
<proteinExistence type="predicted"/>
<evidence type="ECO:0000313" key="7">
    <source>
        <dbReference type="EMBL" id="OJG35530.1"/>
    </source>
</evidence>
<dbReference type="GO" id="GO:0050118">
    <property type="term" value="F:N-acetyldiaminopimelate deacetylase activity"/>
    <property type="evidence" value="ECO:0007669"/>
    <property type="project" value="UniProtKB-ARBA"/>
</dbReference>
<evidence type="ECO:0000256" key="3">
    <source>
        <dbReference type="ARBA" id="ARBA00022915"/>
    </source>
</evidence>
<feature type="binding site" evidence="5">
    <location>
        <position position="141"/>
    </location>
    <ligand>
        <name>Mn(2+)</name>
        <dbReference type="ChEBI" id="CHEBI:29035"/>
        <label>2</label>
    </ligand>
</feature>